<keyword evidence="1" id="KW-1133">Transmembrane helix</keyword>
<dbReference type="Pfam" id="PF13683">
    <property type="entry name" value="rve_3"/>
    <property type="match status" value="1"/>
</dbReference>
<evidence type="ECO:0000256" key="1">
    <source>
        <dbReference type="SAM" id="Phobius"/>
    </source>
</evidence>
<feature type="domain" description="Integrase catalytic" evidence="2">
    <location>
        <begin position="1"/>
        <end position="162"/>
    </location>
</feature>
<sequence length="180" mass="20329">MLWATDFFSTEVWTLGGLVTFYVLFFIKLDTREVHIAGVTPHPGEAWMRQVARNLTMEEWGILKPTQYLIHDRDTKFCAAFKQILDDAGVKRLPLPPRSPWLNGYAERWVKSVKDEALSRVILFGEGSLRHVLGEYVGHYHTERCHQGLGNVIPYPAGGFVNLLRALSAGGIMSRSSTLV</sequence>
<feature type="transmembrane region" description="Helical" evidence="1">
    <location>
        <begin position="12"/>
        <end position="29"/>
    </location>
</feature>
<protein>
    <recommendedName>
        <fullName evidence="2">Integrase catalytic domain-containing protein</fullName>
    </recommendedName>
</protein>
<keyword evidence="4" id="KW-1185">Reference proteome</keyword>
<dbReference type="InterPro" id="IPR012337">
    <property type="entry name" value="RNaseH-like_sf"/>
</dbReference>
<dbReference type="GO" id="GO:0015074">
    <property type="term" value="P:DNA integration"/>
    <property type="evidence" value="ECO:0007669"/>
    <property type="project" value="InterPro"/>
</dbReference>
<keyword evidence="1" id="KW-0812">Transmembrane</keyword>
<dbReference type="AlphaFoldDB" id="W4L331"/>
<dbReference type="Proteomes" id="UP000019141">
    <property type="component" value="Unassembled WGS sequence"/>
</dbReference>
<name>W4L331_ENTF1</name>
<accession>W4L331</accession>
<dbReference type="PROSITE" id="PS50994">
    <property type="entry name" value="INTEGRASE"/>
    <property type="match status" value="1"/>
</dbReference>
<evidence type="ECO:0000313" key="4">
    <source>
        <dbReference type="Proteomes" id="UP000019141"/>
    </source>
</evidence>
<dbReference type="InterPro" id="IPR036397">
    <property type="entry name" value="RNaseH_sf"/>
</dbReference>
<reference evidence="3 4" key="1">
    <citation type="journal article" date="2014" name="Nature">
        <title>An environmental bacterial taxon with a large and distinct metabolic repertoire.</title>
        <authorList>
            <person name="Wilson M.C."/>
            <person name="Mori T."/>
            <person name="Ruckert C."/>
            <person name="Uria A.R."/>
            <person name="Helf M.J."/>
            <person name="Takada K."/>
            <person name="Gernert C."/>
            <person name="Steffens U.A."/>
            <person name="Heycke N."/>
            <person name="Schmitt S."/>
            <person name="Rinke C."/>
            <person name="Helfrich E.J."/>
            <person name="Brachmann A.O."/>
            <person name="Gurgui C."/>
            <person name="Wakimoto T."/>
            <person name="Kracht M."/>
            <person name="Crusemann M."/>
            <person name="Hentschel U."/>
            <person name="Abe I."/>
            <person name="Matsunaga S."/>
            <person name="Kalinowski J."/>
            <person name="Takeyama H."/>
            <person name="Piel J."/>
        </authorList>
    </citation>
    <scope>NUCLEOTIDE SEQUENCE [LARGE SCALE GENOMIC DNA]</scope>
    <source>
        <strain evidence="4">TSY1</strain>
    </source>
</reference>
<evidence type="ECO:0000313" key="3">
    <source>
        <dbReference type="EMBL" id="ETW92508.1"/>
    </source>
</evidence>
<dbReference type="InterPro" id="IPR001584">
    <property type="entry name" value="Integrase_cat-core"/>
</dbReference>
<dbReference type="SUPFAM" id="SSF53098">
    <property type="entry name" value="Ribonuclease H-like"/>
    <property type="match status" value="1"/>
</dbReference>
<dbReference type="HOGENOM" id="CLU_064679_2_0_7"/>
<comment type="caution">
    <text evidence="3">The sequence shown here is derived from an EMBL/GenBank/DDBJ whole genome shotgun (WGS) entry which is preliminary data.</text>
</comment>
<dbReference type="Gene3D" id="3.30.420.10">
    <property type="entry name" value="Ribonuclease H-like superfamily/Ribonuclease H"/>
    <property type="match status" value="1"/>
</dbReference>
<keyword evidence="1" id="KW-0472">Membrane</keyword>
<proteinExistence type="predicted"/>
<gene>
    <name evidence="3" type="ORF">ETSY1_43315</name>
</gene>
<dbReference type="GO" id="GO:0003676">
    <property type="term" value="F:nucleic acid binding"/>
    <property type="evidence" value="ECO:0007669"/>
    <property type="project" value="InterPro"/>
</dbReference>
<organism evidence="3 4">
    <name type="scientific">Entotheonella factor</name>
    <dbReference type="NCBI Taxonomy" id="1429438"/>
    <lineage>
        <taxon>Bacteria</taxon>
        <taxon>Pseudomonadati</taxon>
        <taxon>Nitrospinota/Tectimicrobiota group</taxon>
        <taxon>Candidatus Tectimicrobiota</taxon>
        <taxon>Candidatus Entotheonellia</taxon>
        <taxon>Candidatus Entotheonellales</taxon>
        <taxon>Candidatus Entotheonellaceae</taxon>
        <taxon>Candidatus Entotheonella</taxon>
    </lineage>
</organism>
<evidence type="ECO:0000259" key="2">
    <source>
        <dbReference type="PROSITE" id="PS50994"/>
    </source>
</evidence>
<dbReference type="EMBL" id="AZHW01001455">
    <property type="protein sequence ID" value="ETW92508.1"/>
    <property type="molecule type" value="Genomic_DNA"/>
</dbReference>